<keyword evidence="3" id="KW-0560">Oxidoreductase</keyword>
<dbReference type="EMBL" id="AOIK01000036">
    <property type="protein sequence ID" value="ELY84351.1"/>
    <property type="molecule type" value="Genomic_DNA"/>
</dbReference>
<dbReference type="Proteomes" id="UP000011511">
    <property type="component" value="Unassembled WGS sequence"/>
</dbReference>
<feature type="compositionally biased region" description="Basic residues" evidence="1">
    <location>
        <begin position="216"/>
        <end position="227"/>
    </location>
</feature>
<gene>
    <name evidence="3" type="ORF">C485_15396</name>
</gene>
<dbReference type="GO" id="GO:0006635">
    <property type="term" value="P:fatty acid beta-oxidation"/>
    <property type="evidence" value="ECO:0007669"/>
    <property type="project" value="TreeGrafter"/>
</dbReference>
<accession>L9ZE93</accession>
<feature type="domain" description="3-hydroxyacyl-CoA dehydrogenase NAD binding" evidence="2">
    <location>
        <begin position="6"/>
        <end position="170"/>
    </location>
</feature>
<comment type="caution">
    <text evidence="3">The sequence shown here is derived from an EMBL/GenBank/DDBJ whole genome shotgun (WGS) entry which is preliminary data.</text>
</comment>
<sequence length="314" mass="33062">MAQKSAAVVGGGIMGAGIAQVLARSGYEVAVREITEELAAEARERVVSGNYGLDDAVEGGYLSEDEKAAVLERLTFTTDLDAATDGTDFTIEAVTEDLAIKGEVFRDLDSVTDDQPLYSNTSGFSVTTIANGVADPSRVAVTHFFNPVPIMSMVEIVRTPQTDAAVVARAPRTWSTNSARPASQSTTTPAPTASSPTAVTRQYARRPGRSSTKGSRLNRKSIKRSRRGTTSPSARSRCAASARSGTEGSVPPVVADGRLVSVDQPDAVAKSIRSGTPSVRRSRYFPSNSGSRSSANAAAPSAWSSVSRSRLKSW</sequence>
<protein>
    <submittedName>
        <fullName evidence="3">3-hydroxybutyryl-CoA dehydrogenase</fullName>
        <ecNumber evidence="3">1.1.1.157</ecNumber>
    </submittedName>
</protein>
<dbReference type="Gene3D" id="3.40.50.720">
    <property type="entry name" value="NAD(P)-binding Rossmann-like Domain"/>
    <property type="match status" value="1"/>
</dbReference>
<feature type="compositionally biased region" description="Low complexity" evidence="1">
    <location>
        <begin position="178"/>
        <end position="198"/>
    </location>
</feature>
<evidence type="ECO:0000256" key="1">
    <source>
        <dbReference type="SAM" id="MobiDB-lite"/>
    </source>
</evidence>
<name>L9ZE93_NATA2</name>
<dbReference type="SUPFAM" id="SSF51735">
    <property type="entry name" value="NAD(P)-binding Rossmann-fold domains"/>
    <property type="match status" value="1"/>
</dbReference>
<feature type="region of interest" description="Disordered" evidence="1">
    <location>
        <begin position="168"/>
        <end position="253"/>
    </location>
</feature>
<dbReference type="PANTHER" id="PTHR48075:SF5">
    <property type="entry name" value="3-HYDROXYBUTYRYL-COA DEHYDROGENASE"/>
    <property type="match status" value="1"/>
</dbReference>
<dbReference type="GO" id="GO:0008691">
    <property type="term" value="F:3-hydroxybutyryl-CoA dehydrogenase activity"/>
    <property type="evidence" value="ECO:0007669"/>
    <property type="project" value="UniProtKB-EC"/>
</dbReference>
<dbReference type="Pfam" id="PF02737">
    <property type="entry name" value="3HCDH_N"/>
    <property type="match status" value="1"/>
</dbReference>
<organism evidence="3 4">
    <name type="scientific">Natrinema altunense (strain JCM 12890 / CGMCC 1.3731 / AJ2)</name>
    <dbReference type="NCBI Taxonomy" id="1227494"/>
    <lineage>
        <taxon>Archaea</taxon>
        <taxon>Methanobacteriati</taxon>
        <taxon>Methanobacteriota</taxon>
        <taxon>Stenosarchaea group</taxon>
        <taxon>Halobacteria</taxon>
        <taxon>Halobacteriales</taxon>
        <taxon>Natrialbaceae</taxon>
        <taxon>Natrinema</taxon>
    </lineage>
</organism>
<proteinExistence type="predicted"/>
<feature type="region of interest" description="Disordered" evidence="1">
    <location>
        <begin position="268"/>
        <end position="314"/>
    </location>
</feature>
<dbReference type="PANTHER" id="PTHR48075">
    <property type="entry name" value="3-HYDROXYACYL-COA DEHYDROGENASE FAMILY PROTEIN"/>
    <property type="match status" value="1"/>
</dbReference>
<reference evidence="3 4" key="1">
    <citation type="journal article" date="2014" name="PLoS Genet.">
        <title>Phylogenetically driven sequencing of extremely halophilic archaea reveals strategies for static and dynamic osmo-response.</title>
        <authorList>
            <person name="Becker E.A."/>
            <person name="Seitzer P.M."/>
            <person name="Tritt A."/>
            <person name="Larsen D."/>
            <person name="Krusor M."/>
            <person name="Yao A.I."/>
            <person name="Wu D."/>
            <person name="Madern D."/>
            <person name="Eisen J.A."/>
            <person name="Darling A.E."/>
            <person name="Facciotti M.T."/>
        </authorList>
    </citation>
    <scope>NUCLEOTIDE SEQUENCE [LARGE SCALE GENOMIC DNA]</scope>
    <source>
        <strain evidence="3 4">JCM 12890</strain>
    </source>
</reference>
<dbReference type="InterPro" id="IPR006176">
    <property type="entry name" value="3-OHacyl-CoA_DH_NAD-bd"/>
</dbReference>
<feature type="compositionally biased region" description="Low complexity" evidence="1">
    <location>
        <begin position="287"/>
        <end position="308"/>
    </location>
</feature>
<dbReference type="EC" id="1.1.1.157" evidence="3"/>
<evidence type="ECO:0000313" key="3">
    <source>
        <dbReference type="EMBL" id="ELY84351.1"/>
    </source>
</evidence>
<feature type="compositionally biased region" description="Low complexity" evidence="1">
    <location>
        <begin position="233"/>
        <end position="244"/>
    </location>
</feature>
<dbReference type="AlphaFoldDB" id="L9ZE93"/>
<dbReference type="InterPro" id="IPR036291">
    <property type="entry name" value="NAD(P)-bd_dom_sf"/>
</dbReference>
<evidence type="ECO:0000259" key="2">
    <source>
        <dbReference type="Pfam" id="PF02737"/>
    </source>
</evidence>
<dbReference type="GO" id="GO:0070403">
    <property type="term" value="F:NAD+ binding"/>
    <property type="evidence" value="ECO:0007669"/>
    <property type="project" value="InterPro"/>
</dbReference>
<evidence type="ECO:0000313" key="4">
    <source>
        <dbReference type="Proteomes" id="UP000011511"/>
    </source>
</evidence>
<keyword evidence="4" id="KW-1185">Reference proteome</keyword>